<keyword evidence="2" id="KW-1185">Reference proteome</keyword>
<dbReference type="RefSeq" id="WP_334660279.1">
    <property type="nucleotide sequence ID" value="NZ_JARULZ010000002.1"/>
</dbReference>
<dbReference type="EMBL" id="JARULZ010000002">
    <property type="protein sequence ID" value="MEH0637303.1"/>
    <property type="molecule type" value="Genomic_DNA"/>
</dbReference>
<sequence>MPQPDISFICFTNTVLDVKTLVGVRTADRESVVRDMFPDPETQMWIVDFPDLAAMVADELAVSSVRGTILGTVVDGEWTAWYPPVPAPPVPEVA</sequence>
<organism evidence="1 2">
    <name type="scientific">Streptomyces bottropensis</name>
    <dbReference type="NCBI Taxonomy" id="42235"/>
    <lineage>
        <taxon>Bacteria</taxon>
        <taxon>Bacillati</taxon>
        <taxon>Actinomycetota</taxon>
        <taxon>Actinomycetes</taxon>
        <taxon>Kitasatosporales</taxon>
        <taxon>Streptomycetaceae</taxon>
        <taxon>Streptomyces</taxon>
    </lineage>
</organism>
<evidence type="ECO:0000313" key="2">
    <source>
        <dbReference type="Proteomes" id="UP001310290"/>
    </source>
</evidence>
<protein>
    <submittedName>
        <fullName evidence="1">Uncharacterized protein</fullName>
    </submittedName>
</protein>
<accession>A0ABU8AV26</accession>
<gene>
    <name evidence="1" type="ORF">QBA35_28930</name>
</gene>
<comment type="caution">
    <text evidence="1">The sequence shown here is derived from an EMBL/GenBank/DDBJ whole genome shotgun (WGS) entry which is preliminary data.</text>
</comment>
<reference evidence="1" key="1">
    <citation type="submission" date="2023-04" db="EMBL/GenBank/DDBJ databases">
        <title>Genomic diversity of scab-causing Streptomyces spp. in the province of Quebec, Canada.</title>
        <authorList>
            <person name="Biessy A."/>
            <person name="Cadieux M."/>
            <person name="Ciotola M."/>
            <person name="Filion M."/>
        </authorList>
    </citation>
    <scope>NUCLEOTIDE SEQUENCE</scope>
    <source>
        <strain evidence="1">B21-115</strain>
    </source>
</reference>
<name>A0ABU8AV26_9ACTN</name>
<evidence type="ECO:0000313" key="1">
    <source>
        <dbReference type="EMBL" id="MEH0637303.1"/>
    </source>
</evidence>
<dbReference type="Proteomes" id="UP001310290">
    <property type="component" value="Unassembled WGS sequence"/>
</dbReference>
<proteinExistence type="predicted"/>